<keyword evidence="13" id="KW-1185">Reference proteome</keyword>
<gene>
    <name evidence="12" type="ORF">L1049_013863</name>
</gene>
<feature type="transmembrane region" description="Helical" evidence="10">
    <location>
        <begin position="39"/>
        <end position="60"/>
    </location>
</feature>
<evidence type="ECO:0000256" key="1">
    <source>
        <dbReference type="ARBA" id="ARBA00004127"/>
    </source>
</evidence>
<dbReference type="InterPro" id="IPR000595">
    <property type="entry name" value="cNMP-bd_dom"/>
</dbReference>
<evidence type="ECO:0000256" key="5">
    <source>
        <dbReference type="ARBA" id="ARBA00022989"/>
    </source>
</evidence>
<keyword evidence="8" id="KW-1071">Ligand-gated ion channel</keyword>
<comment type="caution">
    <text evidence="12">The sequence shown here is derived from an EMBL/GenBank/DDBJ whole genome shotgun (WGS) entry which is preliminary data.</text>
</comment>
<evidence type="ECO:0000256" key="2">
    <source>
        <dbReference type="ARBA" id="ARBA00010486"/>
    </source>
</evidence>
<feature type="transmembrane region" description="Helical" evidence="10">
    <location>
        <begin position="153"/>
        <end position="178"/>
    </location>
</feature>
<feature type="transmembrane region" description="Helical" evidence="10">
    <location>
        <begin position="199"/>
        <end position="219"/>
    </location>
</feature>
<evidence type="ECO:0000259" key="11">
    <source>
        <dbReference type="PROSITE" id="PS50042"/>
    </source>
</evidence>
<comment type="subcellular location">
    <subcellularLocation>
        <location evidence="1">Endomembrane system</location>
        <topology evidence="1">Multi-pass membrane protein</topology>
    </subcellularLocation>
</comment>
<keyword evidence="4 10" id="KW-0812">Transmembrane</keyword>
<dbReference type="SMART" id="SM00100">
    <property type="entry name" value="cNMP"/>
    <property type="match status" value="1"/>
</dbReference>
<feature type="transmembrane region" description="Helical" evidence="10">
    <location>
        <begin position="128"/>
        <end position="147"/>
    </location>
</feature>
<accession>A0AAP0RL10</accession>
<evidence type="ECO:0000256" key="6">
    <source>
        <dbReference type="ARBA" id="ARBA00023065"/>
    </source>
</evidence>
<name>A0AAP0RL10_LIQFO</name>
<dbReference type="InterPro" id="IPR018490">
    <property type="entry name" value="cNMP-bd_dom_sf"/>
</dbReference>
<evidence type="ECO:0000256" key="9">
    <source>
        <dbReference type="ARBA" id="ARBA00023303"/>
    </source>
</evidence>
<feature type="transmembrane region" description="Helical" evidence="10">
    <location>
        <begin position="669"/>
        <end position="690"/>
    </location>
</feature>
<organism evidence="12 13">
    <name type="scientific">Liquidambar formosana</name>
    <name type="common">Formosan gum</name>
    <dbReference type="NCBI Taxonomy" id="63359"/>
    <lineage>
        <taxon>Eukaryota</taxon>
        <taxon>Viridiplantae</taxon>
        <taxon>Streptophyta</taxon>
        <taxon>Embryophyta</taxon>
        <taxon>Tracheophyta</taxon>
        <taxon>Spermatophyta</taxon>
        <taxon>Magnoliopsida</taxon>
        <taxon>eudicotyledons</taxon>
        <taxon>Gunneridae</taxon>
        <taxon>Pentapetalae</taxon>
        <taxon>Saxifragales</taxon>
        <taxon>Altingiaceae</taxon>
        <taxon>Liquidambar</taxon>
    </lineage>
</organism>
<dbReference type="CDD" id="cd00038">
    <property type="entry name" value="CAP_ED"/>
    <property type="match status" value="1"/>
</dbReference>
<reference evidence="12 13" key="1">
    <citation type="journal article" date="2024" name="Plant J.">
        <title>Genome sequences and population genomics reveal climatic adaptation and genomic divergence between two closely related sweetgum species.</title>
        <authorList>
            <person name="Xu W.Q."/>
            <person name="Ren C.Q."/>
            <person name="Zhang X.Y."/>
            <person name="Comes H.P."/>
            <person name="Liu X.H."/>
            <person name="Li Y.G."/>
            <person name="Kettle C.J."/>
            <person name="Jalonen R."/>
            <person name="Gaisberger H."/>
            <person name="Ma Y.Z."/>
            <person name="Qiu Y.X."/>
        </authorList>
    </citation>
    <scope>NUCLEOTIDE SEQUENCE [LARGE SCALE GENOMIC DNA]</scope>
    <source>
        <strain evidence="12">Hangzhou</strain>
    </source>
</reference>
<protein>
    <recommendedName>
        <fullName evidence="11">Cyclic nucleotide-binding domain-containing protein</fullName>
    </recommendedName>
</protein>
<evidence type="ECO:0000313" key="12">
    <source>
        <dbReference type="EMBL" id="KAK9280176.1"/>
    </source>
</evidence>
<dbReference type="SUPFAM" id="SSF51206">
    <property type="entry name" value="cAMP-binding domain-like"/>
    <property type="match status" value="1"/>
</dbReference>
<dbReference type="Gene3D" id="2.60.120.10">
    <property type="entry name" value="Jelly Rolls"/>
    <property type="match status" value="1"/>
</dbReference>
<dbReference type="Proteomes" id="UP001415857">
    <property type="component" value="Unassembled WGS sequence"/>
</dbReference>
<evidence type="ECO:0000256" key="10">
    <source>
        <dbReference type="SAM" id="Phobius"/>
    </source>
</evidence>
<dbReference type="InterPro" id="IPR014710">
    <property type="entry name" value="RmlC-like_jellyroll"/>
</dbReference>
<proteinExistence type="inferred from homology"/>
<keyword evidence="5 10" id="KW-1133">Transmembrane helix</keyword>
<dbReference type="PANTHER" id="PTHR45651">
    <property type="entry name" value="CYCLIC NUCLEOTIDE-GATED ION CHANNEL 15-RELATED-RELATED"/>
    <property type="match status" value="1"/>
</dbReference>
<feature type="transmembrane region" description="Helical" evidence="10">
    <location>
        <begin position="913"/>
        <end position="935"/>
    </location>
</feature>
<dbReference type="Gene3D" id="1.10.287.70">
    <property type="match status" value="1"/>
</dbReference>
<keyword evidence="6" id="KW-0406">Ion transport</keyword>
<feature type="transmembrane region" description="Helical" evidence="10">
    <location>
        <begin position="1046"/>
        <end position="1064"/>
    </location>
</feature>
<evidence type="ECO:0000256" key="7">
    <source>
        <dbReference type="ARBA" id="ARBA00023136"/>
    </source>
</evidence>
<dbReference type="SUPFAM" id="SSF81324">
    <property type="entry name" value="Voltage-gated potassium channels"/>
    <property type="match status" value="3"/>
</dbReference>
<dbReference type="FunFam" id="2.60.120.10:FF:000024">
    <property type="entry name" value="Cyclic nucleotide-gated ion channel 1"/>
    <property type="match status" value="1"/>
</dbReference>
<evidence type="ECO:0000313" key="13">
    <source>
        <dbReference type="Proteomes" id="UP001415857"/>
    </source>
</evidence>
<evidence type="ECO:0000256" key="3">
    <source>
        <dbReference type="ARBA" id="ARBA00022448"/>
    </source>
</evidence>
<comment type="similarity">
    <text evidence="2">Belongs to the cyclic nucleotide-gated cation channel (TC 1.A.1.5) family.</text>
</comment>
<evidence type="ECO:0000256" key="4">
    <source>
        <dbReference type="ARBA" id="ARBA00022692"/>
    </source>
</evidence>
<feature type="transmembrane region" description="Helical" evidence="10">
    <location>
        <begin position="758"/>
        <end position="777"/>
    </location>
</feature>
<dbReference type="PROSITE" id="PS50042">
    <property type="entry name" value="CNMP_BINDING_3"/>
    <property type="match status" value="1"/>
</dbReference>
<sequence length="1360" mass="154697">MGKSMKVRVVSRVFSEDYTRVNNGILDPGGAAICRWSKVFLAVCLVSLFIDPLFFLVPVVQQDVCTDIGTSLQVTLTVIRSAADVFYIIQILVQFRTAYVAPSSRMFGRGELVVDPTKIALRYLRKGFWIELFVALPLPQVLVWVILPNLRNWTIIYTNNVIRLIIFFQYIPRILLVFPPSSQIVKATGIETKAPWAGAAFNMALFLLSSHVLGGGWFLQVIERLEACWLSACDLDPSCQNGFFDCHTVNDPTRAAWFQANNVTTLCVPSAGFFNFGMYSDGVANAVVFTPYFFDKYFYCFWWGLRNLSALGQNLYTSNYVPEALYATLVGTLGLVLSALQIGNMQRYLLAITFRLEQWRIKRTDKEQWMRHRQLPPELRQSVRKYNQYKWFATQGVDEKALLEDLPLDLRRNIKRHLCLDLVRRVPLFDQMDEQMLDAICERLKPAWCIEGTCQMREGDPVREMLFIIRGHLDSYTTNGGRTGFFNSCSLAAGDFCGEELLTWALDLRSSLVLPSSTRTVRAVSEVEAFALKAEDLKFVALQFRRLNSKHLRHKFRFYSHQWRTWAACFIQVAWRRYKRRKNAVKVGGLDIGIVMEPDLPSPGSGWAMFYAAKLAVRRESFRMELIPKKMGKSLKVRVVSRVFSEDYTRVNNGILDPGGAAIRRWSKVFLAVCLVSLFIDPLFFLVPVVQQDVCTDIGTSLQVTLTVIRSAADVFYIIQILVQFRTAYVAPSSRMFGRGELVVDPSKIALRYLRKGFWIELFVALPLPQVLVWVIIPNLRDSTIIYTNNVIRLIIYFQYIPRLLLISPPLSQVVKAAGVVTNAPWAGAAFNMAHFLLASHVLGSGWFLQVIERLEACWLSACDLDPSCQDGFFHCRTVNDPTRAAWFQANNVTTLCVPGAGFFNFGMYSDGVANAVVFTPYFFDKYFYCFWWGLRNLRYKRRKNAVEVEGSDIGIAIEPDLPSPGSDNNVMASTMLKKEPKAVVTSYGSHATLFNSFGKHPHDQKMGKSLKKVKVLSRVFSEDFERVTKKILDPEGQAVRRWNQVFLVSCLVALFVDPLFFLVPRVQEDQLCADDDRSFQVGLTLTRSVCDVFYIIHILVQFRTAYVGPSTHVFGRGELVIDTSKIALSIRGSSTIAYTKMAYRSIILPQYILRHALVHPPSSQIVKAAGVETKAAWAGAVYNMMHFLFASHVVGVCWYLISIYRQVSCWISACNIDPYCQHEFFDCYSVDDPTRDSWFQSNNVSTLCFPTNTFITFATNGDAITYGVTSSKLPNKILYCFWWGLRNLSWHIRFGSLRIALWDYANNRLAGELDLPTPGSGWAVYYATRLAVRRAESFRRGVNQDFGPESSADPDFFFR</sequence>
<keyword evidence="3" id="KW-0813">Transport</keyword>
<dbReference type="GO" id="GO:0034220">
    <property type="term" value="P:monoatomic ion transmembrane transport"/>
    <property type="evidence" value="ECO:0007669"/>
    <property type="project" value="UniProtKB-KW"/>
</dbReference>
<dbReference type="Gene3D" id="1.10.287.630">
    <property type="entry name" value="Helix hairpin bin"/>
    <property type="match status" value="1"/>
</dbReference>
<dbReference type="PANTHER" id="PTHR45651:SF12">
    <property type="entry name" value="CYCLIC NUCLEOTIDE-GATED ION CHANNEL 15-RELATED"/>
    <property type="match status" value="1"/>
</dbReference>
<keyword evidence="7 10" id="KW-0472">Membrane</keyword>
<feature type="transmembrane region" description="Helical" evidence="10">
    <location>
        <begin position="324"/>
        <end position="342"/>
    </location>
</feature>
<dbReference type="GO" id="GO:0012505">
    <property type="term" value="C:endomembrane system"/>
    <property type="evidence" value="ECO:0007669"/>
    <property type="project" value="UniProtKB-SubCell"/>
</dbReference>
<feature type="domain" description="Cyclic nucleotide-binding" evidence="11">
    <location>
        <begin position="428"/>
        <end position="538"/>
    </location>
</feature>
<dbReference type="EMBL" id="JBBPBK010000008">
    <property type="protein sequence ID" value="KAK9280176.1"/>
    <property type="molecule type" value="Genomic_DNA"/>
</dbReference>
<evidence type="ECO:0000256" key="8">
    <source>
        <dbReference type="ARBA" id="ARBA00023286"/>
    </source>
</evidence>
<keyword evidence="9" id="KW-0407">Ion channel</keyword>